<feature type="region of interest" description="Disordered" evidence="1">
    <location>
        <begin position="239"/>
        <end position="265"/>
    </location>
</feature>
<dbReference type="VEuPathDB" id="TriTrypDB:LpyrH10_03_3210"/>
<proteinExistence type="predicted"/>
<dbReference type="Gene3D" id="3.30.360.10">
    <property type="entry name" value="Dihydrodipicolinate Reductase, domain 2"/>
    <property type="match status" value="1"/>
</dbReference>
<evidence type="ECO:0000259" key="2">
    <source>
        <dbReference type="Pfam" id="PF01408"/>
    </source>
</evidence>
<accession>A0A0N0DYI6</accession>
<dbReference type="EMBL" id="LGTL01000003">
    <property type="protein sequence ID" value="KPA84042.1"/>
    <property type="molecule type" value="Genomic_DNA"/>
</dbReference>
<evidence type="ECO:0000256" key="1">
    <source>
        <dbReference type="SAM" id="MobiDB-lite"/>
    </source>
</evidence>
<dbReference type="OrthoDB" id="2129491at2759"/>
<dbReference type="InterPro" id="IPR036291">
    <property type="entry name" value="NAD(P)-bd_dom_sf"/>
</dbReference>
<dbReference type="OMA" id="CIRWILH"/>
<dbReference type="SUPFAM" id="SSF51735">
    <property type="entry name" value="NAD(P)-binding Rossmann-fold domains"/>
    <property type="match status" value="1"/>
</dbReference>
<name>A0A0N0DYI6_LEPPY</name>
<dbReference type="InterPro" id="IPR000683">
    <property type="entry name" value="Gfo/Idh/MocA-like_OxRdtase_N"/>
</dbReference>
<reference evidence="3 4" key="1">
    <citation type="submission" date="2015-07" db="EMBL/GenBank/DDBJ databases">
        <title>High-quality genome of monoxenous trypanosomatid Leptomonas pyrrhocoris.</title>
        <authorList>
            <person name="Flegontov P."/>
            <person name="Butenko A."/>
            <person name="Firsov S."/>
            <person name="Vlcek C."/>
            <person name="Logacheva M.D."/>
            <person name="Field M."/>
            <person name="Filatov D."/>
            <person name="Flegontova O."/>
            <person name="Gerasimov E."/>
            <person name="Jackson A.P."/>
            <person name="Kelly S."/>
            <person name="Opperdoes F."/>
            <person name="O'Reilly A."/>
            <person name="Votypka J."/>
            <person name="Yurchenko V."/>
            <person name="Lukes J."/>
        </authorList>
    </citation>
    <scope>NUCLEOTIDE SEQUENCE [LARGE SCALE GENOMIC DNA]</scope>
    <source>
        <strain evidence="3">H10</strain>
    </source>
</reference>
<dbReference type="RefSeq" id="XP_015662481.1">
    <property type="nucleotide sequence ID" value="XM_015799003.1"/>
</dbReference>
<evidence type="ECO:0000313" key="3">
    <source>
        <dbReference type="EMBL" id="KPA84042.1"/>
    </source>
</evidence>
<dbReference type="Pfam" id="PF01408">
    <property type="entry name" value="GFO_IDH_MocA"/>
    <property type="match status" value="1"/>
</dbReference>
<dbReference type="AlphaFoldDB" id="A0A0N0DYI6"/>
<sequence length="462" mass="49717">MRKELLRIGFLGASSIARKVFHAVLSAGHRVTCIGCRDEANGIALIDAVRKEMGALEKRKEDAGGGPRLAFAAPRIGSYIDVLRADDVDVVYISLPTAKRAPWIRLCAEYGKHVVSEKPAATSAAVLAECLQALASQRLLFVDGTTLTHGQRLQDVRRAVAQLGGPRHINAHMSFNASPSFMSSDIRMQPQLEPHGALGDLGWYGIRWILHVMDFALPTGVTGRVTECDALHEETANTSAKAGGLANPAGSAPPSTTVKRGKTSKSKALPALTGFEGNLEFTVPAAAVSSDPNRGGAAPSIVTASFQCSFHSCHDQTVEIFCRDGTVTVYSAINPTGEDRPRFHLRRDKAAPEPDAATRNEDISAPNAKDVFQVYEHVEEEENEMVYSTAPDEQDGMFQMVQLWRHVGESIMRLGKGEPLIADAELAKKWSTFAFVTQVVMDRALEAAGQHAAAIPAAEGKA</sequence>
<evidence type="ECO:0000313" key="4">
    <source>
        <dbReference type="Proteomes" id="UP000037923"/>
    </source>
</evidence>
<protein>
    <submittedName>
        <fullName evidence="3">Oxidoreductase-like protein</fullName>
    </submittedName>
</protein>
<feature type="domain" description="Gfo/Idh/MocA-like oxidoreductase N-terminal" evidence="2">
    <location>
        <begin position="7"/>
        <end position="139"/>
    </location>
</feature>
<dbReference type="SUPFAM" id="SSF55347">
    <property type="entry name" value="Glyceraldehyde-3-phosphate dehydrogenase-like, C-terminal domain"/>
    <property type="match status" value="1"/>
</dbReference>
<dbReference type="Gene3D" id="3.40.50.720">
    <property type="entry name" value="NAD(P)-binding Rossmann-like Domain"/>
    <property type="match status" value="1"/>
</dbReference>
<dbReference type="PANTHER" id="PTHR46368:SF4">
    <property type="entry name" value="OS10G0403700 PROTEIN"/>
    <property type="match status" value="1"/>
</dbReference>
<dbReference type="Proteomes" id="UP000037923">
    <property type="component" value="Unassembled WGS sequence"/>
</dbReference>
<dbReference type="GO" id="GO:0000166">
    <property type="term" value="F:nucleotide binding"/>
    <property type="evidence" value="ECO:0007669"/>
    <property type="project" value="InterPro"/>
</dbReference>
<gene>
    <name evidence="3" type="ORF">ABB37_02170</name>
</gene>
<organism evidence="3 4">
    <name type="scientific">Leptomonas pyrrhocoris</name>
    <name type="common">Firebug parasite</name>
    <dbReference type="NCBI Taxonomy" id="157538"/>
    <lineage>
        <taxon>Eukaryota</taxon>
        <taxon>Discoba</taxon>
        <taxon>Euglenozoa</taxon>
        <taxon>Kinetoplastea</taxon>
        <taxon>Metakinetoplastina</taxon>
        <taxon>Trypanosomatida</taxon>
        <taxon>Trypanosomatidae</taxon>
        <taxon>Leishmaniinae</taxon>
        <taxon>Leptomonas</taxon>
    </lineage>
</organism>
<dbReference type="PANTHER" id="PTHR46368">
    <property type="match status" value="1"/>
</dbReference>
<keyword evidence="4" id="KW-1185">Reference proteome</keyword>
<dbReference type="GeneID" id="26902465"/>
<comment type="caution">
    <text evidence="3">The sequence shown here is derived from an EMBL/GenBank/DDBJ whole genome shotgun (WGS) entry which is preliminary data.</text>
</comment>